<proteinExistence type="predicted"/>
<organism evidence="3 4">
    <name type="scientific">Lachnellula suecica</name>
    <dbReference type="NCBI Taxonomy" id="602035"/>
    <lineage>
        <taxon>Eukaryota</taxon>
        <taxon>Fungi</taxon>
        <taxon>Dikarya</taxon>
        <taxon>Ascomycota</taxon>
        <taxon>Pezizomycotina</taxon>
        <taxon>Leotiomycetes</taxon>
        <taxon>Helotiales</taxon>
        <taxon>Lachnaceae</taxon>
        <taxon>Lachnellula</taxon>
    </lineage>
</organism>
<dbReference type="AlphaFoldDB" id="A0A8T9CBG0"/>
<comment type="caution">
    <text evidence="3">The sequence shown here is derived from an EMBL/GenBank/DDBJ whole genome shotgun (WGS) entry which is preliminary data.</text>
</comment>
<dbReference type="SMART" id="SM00355">
    <property type="entry name" value="ZnF_C2H2"/>
    <property type="match status" value="4"/>
</dbReference>
<dbReference type="InterPro" id="IPR013087">
    <property type="entry name" value="Znf_C2H2_type"/>
</dbReference>
<keyword evidence="4" id="KW-1185">Reference proteome</keyword>
<dbReference type="OrthoDB" id="5388486at2759"/>
<dbReference type="GO" id="GO:0003700">
    <property type="term" value="F:DNA-binding transcription factor activity"/>
    <property type="evidence" value="ECO:0007669"/>
    <property type="project" value="InterPro"/>
</dbReference>
<gene>
    <name evidence="3" type="ORF">LSUE1_G002828</name>
</gene>
<feature type="compositionally biased region" description="Polar residues" evidence="1">
    <location>
        <begin position="166"/>
        <end position="178"/>
    </location>
</feature>
<evidence type="ECO:0000259" key="2">
    <source>
        <dbReference type="SMART" id="SM00355"/>
    </source>
</evidence>
<feature type="compositionally biased region" description="Polar residues" evidence="1">
    <location>
        <begin position="1"/>
        <end position="19"/>
    </location>
</feature>
<feature type="domain" description="C2H2-type" evidence="2">
    <location>
        <begin position="276"/>
        <end position="303"/>
    </location>
</feature>
<dbReference type="PANTHER" id="PTHR23225:SF2">
    <property type="entry name" value="AT09679P-RELATED"/>
    <property type="match status" value="1"/>
</dbReference>
<reference evidence="3 4" key="1">
    <citation type="submission" date="2018-05" db="EMBL/GenBank/DDBJ databases">
        <title>Genome sequencing and assembly of the regulated plant pathogen Lachnellula willkommii and related sister species for the development of diagnostic species identification markers.</title>
        <authorList>
            <person name="Giroux E."/>
            <person name="Bilodeau G."/>
        </authorList>
    </citation>
    <scope>NUCLEOTIDE SEQUENCE [LARGE SCALE GENOMIC DNA]</scope>
    <source>
        <strain evidence="3 4">CBS 268.59</strain>
    </source>
</reference>
<dbReference type="EMBL" id="QGMK01000232">
    <property type="protein sequence ID" value="TVY83105.1"/>
    <property type="molecule type" value="Genomic_DNA"/>
</dbReference>
<feature type="domain" description="C2H2-type" evidence="2">
    <location>
        <begin position="383"/>
        <end position="410"/>
    </location>
</feature>
<dbReference type="Proteomes" id="UP000469558">
    <property type="component" value="Unassembled WGS sequence"/>
</dbReference>
<feature type="domain" description="C2H2-type" evidence="2">
    <location>
        <begin position="248"/>
        <end position="272"/>
    </location>
</feature>
<dbReference type="InterPro" id="IPR039970">
    <property type="entry name" value="TF_Grauzone"/>
</dbReference>
<feature type="compositionally biased region" description="Acidic residues" evidence="1">
    <location>
        <begin position="184"/>
        <end position="198"/>
    </location>
</feature>
<accession>A0A8T9CBG0</accession>
<feature type="domain" description="C2H2-type" evidence="2">
    <location>
        <begin position="309"/>
        <end position="346"/>
    </location>
</feature>
<dbReference type="Gene3D" id="3.30.160.60">
    <property type="entry name" value="Classic Zinc Finger"/>
    <property type="match status" value="1"/>
</dbReference>
<name>A0A8T9CBG0_9HELO</name>
<evidence type="ECO:0000313" key="3">
    <source>
        <dbReference type="EMBL" id="TVY83105.1"/>
    </source>
</evidence>
<feature type="region of interest" description="Disordered" evidence="1">
    <location>
        <begin position="151"/>
        <end position="235"/>
    </location>
</feature>
<evidence type="ECO:0000313" key="4">
    <source>
        <dbReference type="Proteomes" id="UP000469558"/>
    </source>
</evidence>
<feature type="region of interest" description="Disordered" evidence="1">
    <location>
        <begin position="1"/>
        <end position="51"/>
    </location>
</feature>
<sequence>MGSHFYSQEDQFDSQNTWIDNIDPELRSSSQNQDDSHYSQMEWQRQPQPLERFIARSPGPEAEWYSAQYSPQARARDDYSVPNATSYLGQGFPETWSGTIQSQQFTQPAGYLNLSQVQGIPDTEDTYDADEGYAAIEMKAEYAMQTDGGTIKVDGGYPTDEGLGQSIESGSPRDSSSVRPDIDATSEMDAEGDEDIDPETIVAEAPSDTEYSPRSTRTRKRRPSKSSSFPANKRSRVIKALPKSKGSFSCKSCDHAPFKDTALLQRHIATSHTRAFVCVFAFAGCQSTFASKNEWKRHVSSQHLNLSAWVCELGACGKTGSVAKGSSKGSEFNRKDLFTQHLRRMHAPFAVKRQNKKNAEWEEKLKELQVSCLRVKRHAPASLACPVRDCPTVFEGATCWDDRMEHVGKHLEKAATATGVNKVVVEQGHDDLLVGWALRERIIEARPGGGFRLYLDRGARVSGDDVDADCEDDN</sequence>
<evidence type="ECO:0000256" key="1">
    <source>
        <dbReference type="SAM" id="MobiDB-lite"/>
    </source>
</evidence>
<dbReference type="PANTHER" id="PTHR23225">
    <property type="entry name" value="ZINC FINGER PROTEIN"/>
    <property type="match status" value="1"/>
</dbReference>
<protein>
    <recommendedName>
        <fullName evidence="2">C2H2-type domain-containing protein</fullName>
    </recommendedName>
</protein>
<feature type="compositionally biased region" description="Polar residues" evidence="1">
    <location>
        <begin position="27"/>
        <end position="47"/>
    </location>
</feature>